<dbReference type="GO" id="GO:0016977">
    <property type="term" value="F:chitosanase activity"/>
    <property type="evidence" value="ECO:0007669"/>
    <property type="project" value="InterPro"/>
</dbReference>
<dbReference type="Proteomes" id="UP000274922">
    <property type="component" value="Unassembled WGS sequence"/>
</dbReference>
<dbReference type="GO" id="GO:0005576">
    <property type="term" value="C:extracellular region"/>
    <property type="evidence" value="ECO:0007669"/>
    <property type="project" value="InterPro"/>
</dbReference>
<dbReference type="EMBL" id="ML014215">
    <property type="protein sequence ID" value="RKP00446.1"/>
    <property type="molecule type" value="Genomic_DNA"/>
</dbReference>
<dbReference type="Gene3D" id="3.30.386.10">
    <property type="entry name" value="Chitosanase, subunit A, domain 2"/>
    <property type="match status" value="1"/>
</dbReference>
<dbReference type="Gene3D" id="1.20.141.10">
    <property type="entry name" value="Chitosanase, subunit A, domain 1"/>
    <property type="match status" value="1"/>
</dbReference>
<evidence type="ECO:0000313" key="1">
    <source>
        <dbReference type="EMBL" id="RKP00446.1"/>
    </source>
</evidence>
<name>A0A4P9X5P0_9FUNG</name>
<feature type="non-terminal residue" evidence="1">
    <location>
        <position position="1"/>
    </location>
</feature>
<proteinExistence type="predicted"/>
<dbReference type="InterPro" id="IPR023099">
    <property type="entry name" value="Glyco_hydro_46_N"/>
</dbReference>
<dbReference type="OrthoDB" id="76114at2759"/>
<evidence type="ECO:0008006" key="3">
    <source>
        <dbReference type="Google" id="ProtNLM"/>
    </source>
</evidence>
<reference evidence="2" key="1">
    <citation type="journal article" date="2018" name="Nat. Microbiol.">
        <title>Leveraging single-cell genomics to expand the fungal tree of life.</title>
        <authorList>
            <person name="Ahrendt S.R."/>
            <person name="Quandt C.A."/>
            <person name="Ciobanu D."/>
            <person name="Clum A."/>
            <person name="Salamov A."/>
            <person name="Andreopoulos B."/>
            <person name="Cheng J.F."/>
            <person name="Woyke T."/>
            <person name="Pelin A."/>
            <person name="Henrissat B."/>
            <person name="Reynolds N.K."/>
            <person name="Benny G.L."/>
            <person name="Smith M.E."/>
            <person name="James T.Y."/>
            <person name="Grigoriev I.V."/>
        </authorList>
    </citation>
    <scope>NUCLEOTIDE SEQUENCE [LARGE SCALE GENOMIC DNA]</scope>
    <source>
        <strain evidence="2">ATCC 52028</strain>
    </source>
</reference>
<dbReference type="InterPro" id="IPR000400">
    <property type="entry name" value="Glyco_hydro_46"/>
</dbReference>
<dbReference type="Pfam" id="PF01374">
    <property type="entry name" value="Glyco_hydro_46"/>
    <property type="match status" value="1"/>
</dbReference>
<dbReference type="SUPFAM" id="SSF53955">
    <property type="entry name" value="Lysozyme-like"/>
    <property type="match status" value="1"/>
</dbReference>
<keyword evidence="2" id="KW-1185">Reference proteome</keyword>
<dbReference type="InterPro" id="IPR023346">
    <property type="entry name" value="Lysozyme-like_dom_sf"/>
</dbReference>
<feature type="non-terminal residue" evidence="1">
    <location>
        <position position="176"/>
    </location>
</feature>
<sequence length="176" mass="19124">CQSELLMKAISVFENGTPKLTWDSCADINDGNGYSCGAIQFTTQANGKGSANDVVELYKTKPDYKHEFDGISSTAPNFCEKWKAAASQKGFRESQFEHAKKAYQEPAMAKAKSCGITAPLAIGQVWDTTIQLGPEAADELIKKADAKLAAEGKSNTDQVAWLEAYMDARDEKVKGM</sequence>
<gene>
    <name evidence="1" type="ORF">CXG81DRAFT_6183</name>
</gene>
<dbReference type="GO" id="GO:0005975">
    <property type="term" value="P:carbohydrate metabolic process"/>
    <property type="evidence" value="ECO:0007669"/>
    <property type="project" value="InterPro"/>
</dbReference>
<evidence type="ECO:0000313" key="2">
    <source>
        <dbReference type="Proteomes" id="UP000274922"/>
    </source>
</evidence>
<dbReference type="AlphaFoldDB" id="A0A4P9X5P0"/>
<protein>
    <recommendedName>
        <fullName evidence="3">Lysozyme-like protein</fullName>
    </recommendedName>
</protein>
<accession>A0A4P9X5P0</accession>
<organism evidence="1 2">
    <name type="scientific">Caulochytrium protostelioides</name>
    <dbReference type="NCBI Taxonomy" id="1555241"/>
    <lineage>
        <taxon>Eukaryota</taxon>
        <taxon>Fungi</taxon>
        <taxon>Fungi incertae sedis</taxon>
        <taxon>Chytridiomycota</taxon>
        <taxon>Chytridiomycota incertae sedis</taxon>
        <taxon>Chytridiomycetes</taxon>
        <taxon>Caulochytriales</taxon>
        <taxon>Caulochytriaceae</taxon>
        <taxon>Caulochytrium</taxon>
    </lineage>
</organism>